<dbReference type="InParanoid" id="A0A0D0D8Z3"/>
<accession>A0A0D0D8Z3</accession>
<organism evidence="2 3">
    <name type="scientific">Paxillus rubicundulus Ve08.2h10</name>
    <dbReference type="NCBI Taxonomy" id="930991"/>
    <lineage>
        <taxon>Eukaryota</taxon>
        <taxon>Fungi</taxon>
        <taxon>Dikarya</taxon>
        <taxon>Basidiomycota</taxon>
        <taxon>Agaricomycotina</taxon>
        <taxon>Agaricomycetes</taxon>
        <taxon>Agaricomycetidae</taxon>
        <taxon>Boletales</taxon>
        <taxon>Paxilineae</taxon>
        <taxon>Paxillaceae</taxon>
        <taxon>Paxillus</taxon>
    </lineage>
</organism>
<evidence type="ECO:0000256" key="1">
    <source>
        <dbReference type="SAM" id="SignalP"/>
    </source>
</evidence>
<feature type="signal peptide" evidence="1">
    <location>
        <begin position="1"/>
        <end position="29"/>
    </location>
</feature>
<dbReference type="Proteomes" id="UP000054538">
    <property type="component" value="Unassembled WGS sequence"/>
</dbReference>
<proteinExistence type="predicted"/>
<name>A0A0D0D8Z3_9AGAM</name>
<reference evidence="2 3" key="1">
    <citation type="submission" date="2014-04" db="EMBL/GenBank/DDBJ databases">
        <authorList>
            <consortium name="DOE Joint Genome Institute"/>
            <person name="Kuo A."/>
            <person name="Kohler A."/>
            <person name="Jargeat P."/>
            <person name="Nagy L.G."/>
            <person name="Floudas D."/>
            <person name="Copeland A."/>
            <person name="Barry K.W."/>
            <person name="Cichocki N."/>
            <person name="Veneault-Fourrey C."/>
            <person name="LaButti K."/>
            <person name="Lindquist E.A."/>
            <person name="Lipzen A."/>
            <person name="Lundell T."/>
            <person name="Morin E."/>
            <person name="Murat C."/>
            <person name="Sun H."/>
            <person name="Tunlid A."/>
            <person name="Henrissat B."/>
            <person name="Grigoriev I.V."/>
            <person name="Hibbett D.S."/>
            <person name="Martin F."/>
            <person name="Nordberg H.P."/>
            <person name="Cantor M.N."/>
            <person name="Hua S.X."/>
        </authorList>
    </citation>
    <scope>NUCLEOTIDE SEQUENCE [LARGE SCALE GENOMIC DNA]</scope>
    <source>
        <strain evidence="2 3">Ve08.2h10</strain>
    </source>
</reference>
<evidence type="ECO:0000313" key="3">
    <source>
        <dbReference type="Proteomes" id="UP000054538"/>
    </source>
</evidence>
<dbReference type="EMBL" id="KN829567">
    <property type="protein sequence ID" value="KIK73630.1"/>
    <property type="molecule type" value="Genomic_DNA"/>
</dbReference>
<dbReference type="HOGENOM" id="CLU_2886482_0_0_1"/>
<keyword evidence="3" id="KW-1185">Reference proteome</keyword>
<keyword evidence="1" id="KW-0732">Signal</keyword>
<gene>
    <name evidence="2" type="ORF">PAXRUDRAFT_836220</name>
</gene>
<protein>
    <submittedName>
        <fullName evidence="2">Uncharacterized protein</fullName>
    </submittedName>
</protein>
<evidence type="ECO:0000313" key="2">
    <source>
        <dbReference type="EMBL" id="KIK73630.1"/>
    </source>
</evidence>
<dbReference type="AlphaFoldDB" id="A0A0D0D8Z3"/>
<feature type="chain" id="PRO_5002208915" evidence="1">
    <location>
        <begin position="30"/>
        <end position="63"/>
    </location>
</feature>
<reference evidence="3" key="2">
    <citation type="submission" date="2015-01" db="EMBL/GenBank/DDBJ databases">
        <title>Evolutionary Origins and Diversification of the Mycorrhizal Mutualists.</title>
        <authorList>
            <consortium name="DOE Joint Genome Institute"/>
            <consortium name="Mycorrhizal Genomics Consortium"/>
            <person name="Kohler A."/>
            <person name="Kuo A."/>
            <person name="Nagy L.G."/>
            <person name="Floudas D."/>
            <person name="Copeland A."/>
            <person name="Barry K.W."/>
            <person name="Cichocki N."/>
            <person name="Veneault-Fourrey C."/>
            <person name="LaButti K."/>
            <person name="Lindquist E.A."/>
            <person name="Lipzen A."/>
            <person name="Lundell T."/>
            <person name="Morin E."/>
            <person name="Murat C."/>
            <person name="Riley R."/>
            <person name="Ohm R."/>
            <person name="Sun H."/>
            <person name="Tunlid A."/>
            <person name="Henrissat B."/>
            <person name="Grigoriev I.V."/>
            <person name="Hibbett D.S."/>
            <person name="Martin F."/>
        </authorList>
    </citation>
    <scope>NUCLEOTIDE SEQUENCE [LARGE SCALE GENOMIC DNA]</scope>
    <source>
        <strain evidence="3">Ve08.2h10</strain>
    </source>
</reference>
<sequence length="63" mass="7285">MWHPHSGHRGSTSSFWLIIRSLYLVDIRGRVTVPLSPSFSWFQGGNRHFSDSGEQQLRTRGEE</sequence>